<protein>
    <recommendedName>
        <fullName evidence="10">Virulence sensor protein BvgS</fullName>
        <ecNumber evidence="2">2.7.13.3</ecNumber>
    </recommendedName>
</protein>
<dbReference type="PROSITE" id="PS50113">
    <property type="entry name" value="PAC"/>
    <property type="match status" value="1"/>
</dbReference>
<feature type="domain" description="Response regulatory" evidence="14">
    <location>
        <begin position="487"/>
        <end position="604"/>
    </location>
</feature>
<feature type="transmembrane region" description="Helical" evidence="12">
    <location>
        <begin position="58"/>
        <end position="80"/>
    </location>
</feature>
<dbReference type="CDD" id="cd00082">
    <property type="entry name" value="HisKA"/>
    <property type="match status" value="1"/>
</dbReference>
<keyword evidence="12" id="KW-0812">Transmembrane</keyword>
<evidence type="ECO:0000256" key="1">
    <source>
        <dbReference type="ARBA" id="ARBA00000085"/>
    </source>
</evidence>
<name>A0A261VGQ1_9BORD</name>
<dbReference type="AlphaFoldDB" id="A0A261VGQ1"/>
<evidence type="ECO:0000256" key="4">
    <source>
        <dbReference type="ARBA" id="ARBA00022679"/>
    </source>
</evidence>
<evidence type="ECO:0000256" key="9">
    <source>
        <dbReference type="ARBA" id="ARBA00058004"/>
    </source>
</evidence>
<dbReference type="Gene3D" id="1.10.287.130">
    <property type="match status" value="1"/>
</dbReference>
<keyword evidence="12" id="KW-1133">Transmembrane helix</keyword>
<dbReference type="InterPro" id="IPR000700">
    <property type="entry name" value="PAS-assoc_C"/>
</dbReference>
<dbReference type="InterPro" id="IPR036097">
    <property type="entry name" value="HisK_dim/P_sf"/>
</dbReference>
<keyword evidence="17" id="KW-1185">Reference proteome</keyword>
<feature type="modified residue" description="4-aspartylphosphate" evidence="11">
    <location>
        <position position="536"/>
    </location>
</feature>
<dbReference type="Pfam" id="PF00072">
    <property type="entry name" value="Response_reg"/>
    <property type="match status" value="1"/>
</dbReference>
<dbReference type="Gene3D" id="3.30.450.20">
    <property type="entry name" value="PAS domain"/>
    <property type="match status" value="1"/>
</dbReference>
<dbReference type="InterPro" id="IPR001789">
    <property type="entry name" value="Sig_transdc_resp-reg_receiver"/>
</dbReference>
<keyword evidence="7" id="KW-0902">Two-component regulatory system</keyword>
<gene>
    <name evidence="16" type="ORF">CAL24_21040</name>
</gene>
<dbReference type="SMART" id="SM00448">
    <property type="entry name" value="REC"/>
    <property type="match status" value="1"/>
</dbReference>
<comment type="caution">
    <text evidence="16">The sequence shown here is derived from an EMBL/GenBank/DDBJ whole genome shotgun (WGS) entry which is preliminary data.</text>
</comment>
<keyword evidence="8" id="KW-0843">Virulence</keyword>
<keyword evidence="3 11" id="KW-0597">Phosphoprotein</keyword>
<dbReference type="SUPFAM" id="SSF47384">
    <property type="entry name" value="Homodimeric domain of signal transducing histidine kinase"/>
    <property type="match status" value="1"/>
</dbReference>
<evidence type="ECO:0000259" key="13">
    <source>
        <dbReference type="PROSITE" id="PS50109"/>
    </source>
</evidence>
<dbReference type="PROSITE" id="PS50109">
    <property type="entry name" value="HIS_KIN"/>
    <property type="match status" value="1"/>
</dbReference>
<evidence type="ECO:0000256" key="7">
    <source>
        <dbReference type="ARBA" id="ARBA00023012"/>
    </source>
</evidence>
<evidence type="ECO:0000256" key="3">
    <source>
        <dbReference type="ARBA" id="ARBA00022553"/>
    </source>
</evidence>
<keyword evidence="6" id="KW-0418">Kinase</keyword>
<evidence type="ECO:0000256" key="12">
    <source>
        <dbReference type="SAM" id="Phobius"/>
    </source>
</evidence>
<dbReference type="InterPro" id="IPR003661">
    <property type="entry name" value="HisK_dim/P_dom"/>
</dbReference>
<dbReference type="SUPFAM" id="SSF55874">
    <property type="entry name" value="ATPase domain of HSP90 chaperone/DNA topoisomerase II/histidine kinase"/>
    <property type="match status" value="1"/>
</dbReference>
<dbReference type="Gene3D" id="3.40.50.2300">
    <property type="match status" value="1"/>
</dbReference>
<evidence type="ECO:0000259" key="14">
    <source>
        <dbReference type="PROSITE" id="PS50110"/>
    </source>
</evidence>
<dbReference type="FunFam" id="3.30.565.10:FF:000010">
    <property type="entry name" value="Sensor histidine kinase RcsC"/>
    <property type="match status" value="1"/>
</dbReference>
<sequence length="612" mass="66382">MTILYSASISIQQSPRGRRRWDLSFAATAVLFPTMPMAGMPPEIPAMGSQAWWLSPPFSIVLLIVLAGLVCVLIMLYGALRQERRSVQTLKALMKMQLAVLDAIPMPVYLRDRQLNLTVCNSKYQSACRKTRGALRNSPLEAISGVMGTSTSDIESLRRDYLQVMETGEPLIQDRTLTAQGKRMALRHWIAPLRDASAGVAGVVGGWIDVTDRHRALADLADARDRAEAANRAKSTFLASVSHDIRTPMNAIMGMLELTLLQTALPAHARQQLEMALQAARSLLSLIGDLLDLSKMEAGKFQLQPCSASLREVVHEVAGVFSPVAHSNGVVLEATVAPSVAPMHLVDPLRLKQVLNNVVSNAVRFTRQGHIRLEVKATPEKRRHQWVEFTVSDTGIGISRKTLPALFEPFVQEHPEIGDHGAGLGLSICKRLVDKMGGVIRIESKLGHGTRVVTRLPLPVVSSTALQATQASAPTDPNVDAAQDDLPILVVDDQPSNRLLIQFQLHKLGHKVVCAEDGLQALAAAAKQPFQLVICDCAMPEMDGFAFTQALRARPGANAAIPVLAYTAGAQETDVKRALAAGMNAVLIKPVSIADLREALHAHLPRPGSDQR</sequence>
<keyword evidence="5" id="KW-0732">Signal</keyword>
<dbReference type="PRINTS" id="PR00344">
    <property type="entry name" value="BCTRLSENSOR"/>
</dbReference>
<proteinExistence type="predicted"/>
<evidence type="ECO:0000256" key="11">
    <source>
        <dbReference type="PROSITE-ProRule" id="PRU00169"/>
    </source>
</evidence>
<dbReference type="CDD" id="cd16922">
    <property type="entry name" value="HATPase_EvgS-ArcB-TorS-like"/>
    <property type="match status" value="1"/>
</dbReference>
<accession>A0A261VGQ1</accession>
<dbReference type="PANTHER" id="PTHR43047:SF72">
    <property type="entry name" value="OSMOSENSING HISTIDINE PROTEIN KINASE SLN1"/>
    <property type="match status" value="1"/>
</dbReference>
<organism evidence="16 17">
    <name type="scientific">Bordetella genomosp. 2</name>
    <dbReference type="NCBI Taxonomy" id="1983456"/>
    <lineage>
        <taxon>Bacteria</taxon>
        <taxon>Pseudomonadati</taxon>
        <taxon>Pseudomonadota</taxon>
        <taxon>Betaproteobacteria</taxon>
        <taxon>Burkholderiales</taxon>
        <taxon>Alcaligenaceae</taxon>
        <taxon>Bordetella</taxon>
    </lineage>
</organism>
<comment type="catalytic activity">
    <reaction evidence="1">
        <text>ATP + protein L-histidine = ADP + protein N-phospho-L-histidine.</text>
        <dbReference type="EC" id="2.7.13.3"/>
    </reaction>
</comment>
<feature type="transmembrane region" description="Helical" evidence="12">
    <location>
        <begin position="21"/>
        <end position="38"/>
    </location>
</feature>
<dbReference type="InterPro" id="IPR003594">
    <property type="entry name" value="HATPase_dom"/>
</dbReference>
<dbReference type="EMBL" id="NEVT01000008">
    <property type="protein sequence ID" value="OZI72760.1"/>
    <property type="molecule type" value="Genomic_DNA"/>
</dbReference>
<dbReference type="SUPFAM" id="SSF52172">
    <property type="entry name" value="CheY-like"/>
    <property type="match status" value="1"/>
</dbReference>
<dbReference type="RefSeq" id="WP_094807809.1">
    <property type="nucleotide sequence ID" value="NZ_NEVT01000008.1"/>
</dbReference>
<dbReference type="SMART" id="SM00388">
    <property type="entry name" value="HisKA"/>
    <property type="match status" value="1"/>
</dbReference>
<comment type="function">
    <text evidence="9">Member of the two-component regulatory system BvgS/BvgA. Phosphorylates BvgA via a four-step phosphorelay in response to environmental signals.</text>
</comment>
<evidence type="ECO:0000256" key="6">
    <source>
        <dbReference type="ARBA" id="ARBA00022777"/>
    </source>
</evidence>
<evidence type="ECO:0000313" key="16">
    <source>
        <dbReference type="EMBL" id="OZI72760.1"/>
    </source>
</evidence>
<dbReference type="SMART" id="SM00387">
    <property type="entry name" value="HATPase_c"/>
    <property type="match status" value="1"/>
</dbReference>
<feature type="domain" description="Histidine kinase" evidence="13">
    <location>
        <begin position="240"/>
        <end position="460"/>
    </location>
</feature>
<dbReference type="CDD" id="cd17546">
    <property type="entry name" value="REC_hyHK_CKI1_RcsC-like"/>
    <property type="match status" value="1"/>
</dbReference>
<feature type="domain" description="PAC" evidence="15">
    <location>
        <begin position="170"/>
        <end position="222"/>
    </location>
</feature>
<dbReference type="Pfam" id="PF02518">
    <property type="entry name" value="HATPase_c"/>
    <property type="match status" value="1"/>
</dbReference>
<dbReference type="Proteomes" id="UP000215633">
    <property type="component" value="Unassembled WGS sequence"/>
</dbReference>
<evidence type="ECO:0000313" key="17">
    <source>
        <dbReference type="Proteomes" id="UP000215633"/>
    </source>
</evidence>
<dbReference type="InterPro" id="IPR013656">
    <property type="entry name" value="PAS_4"/>
</dbReference>
<dbReference type="InterPro" id="IPR005467">
    <property type="entry name" value="His_kinase_dom"/>
</dbReference>
<dbReference type="Pfam" id="PF00512">
    <property type="entry name" value="HisKA"/>
    <property type="match status" value="1"/>
</dbReference>
<dbReference type="Pfam" id="PF08448">
    <property type="entry name" value="PAS_4"/>
    <property type="match status" value="1"/>
</dbReference>
<dbReference type="GO" id="GO:0005886">
    <property type="term" value="C:plasma membrane"/>
    <property type="evidence" value="ECO:0007669"/>
    <property type="project" value="TreeGrafter"/>
</dbReference>
<dbReference type="PROSITE" id="PS50110">
    <property type="entry name" value="RESPONSE_REGULATORY"/>
    <property type="match status" value="1"/>
</dbReference>
<dbReference type="InterPro" id="IPR036890">
    <property type="entry name" value="HATPase_C_sf"/>
</dbReference>
<keyword evidence="12" id="KW-0472">Membrane</keyword>
<reference evidence="17" key="1">
    <citation type="submission" date="2017-05" db="EMBL/GenBank/DDBJ databases">
        <title>Complete and WGS of Bordetella genogroups.</title>
        <authorList>
            <person name="Spilker T."/>
            <person name="Lipuma J."/>
        </authorList>
    </citation>
    <scope>NUCLEOTIDE SEQUENCE [LARGE SCALE GENOMIC DNA]</scope>
    <source>
        <strain evidence="17">AU8256</strain>
    </source>
</reference>
<dbReference type="InterPro" id="IPR011006">
    <property type="entry name" value="CheY-like_superfamily"/>
</dbReference>
<evidence type="ECO:0000256" key="8">
    <source>
        <dbReference type="ARBA" id="ARBA00023026"/>
    </source>
</evidence>
<dbReference type="InterPro" id="IPR035965">
    <property type="entry name" value="PAS-like_dom_sf"/>
</dbReference>
<dbReference type="SUPFAM" id="SSF55785">
    <property type="entry name" value="PYP-like sensor domain (PAS domain)"/>
    <property type="match status" value="1"/>
</dbReference>
<dbReference type="GO" id="GO:0009927">
    <property type="term" value="F:histidine phosphotransfer kinase activity"/>
    <property type="evidence" value="ECO:0007669"/>
    <property type="project" value="TreeGrafter"/>
</dbReference>
<evidence type="ECO:0000256" key="5">
    <source>
        <dbReference type="ARBA" id="ARBA00022729"/>
    </source>
</evidence>
<dbReference type="PANTHER" id="PTHR43047">
    <property type="entry name" value="TWO-COMPONENT HISTIDINE PROTEIN KINASE"/>
    <property type="match status" value="1"/>
</dbReference>
<dbReference type="GO" id="GO:0000155">
    <property type="term" value="F:phosphorelay sensor kinase activity"/>
    <property type="evidence" value="ECO:0007669"/>
    <property type="project" value="InterPro"/>
</dbReference>
<evidence type="ECO:0000256" key="10">
    <source>
        <dbReference type="ARBA" id="ARBA00070152"/>
    </source>
</evidence>
<evidence type="ECO:0000256" key="2">
    <source>
        <dbReference type="ARBA" id="ARBA00012438"/>
    </source>
</evidence>
<dbReference type="Gene3D" id="3.30.565.10">
    <property type="entry name" value="Histidine kinase-like ATPase, C-terminal domain"/>
    <property type="match status" value="1"/>
</dbReference>
<dbReference type="EC" id="2.7.13.3" evidence="2"/>
<evidence type="ECO:0000259" key="15">
    <source>
        <dbReference type="PROSITE" id="PS50113"/>
    </source>
</evidence>
<dbReference type="InterPro" id="IPR004358">
    <property type="entry name" value="Sig_transdc_His_kin-like_C"/>
</dbReference>
<keyword evidence="4" id="KW-0808">Transferase</keyword>